<name>A0A6S7LAM7_PARCT</name>
<reference evidence="4" key="1">
    <citation type="submission" date="2020-04" db="EMBL/GenBank/DDBJ databases">
        <authorList>
            <person name="Alioto T."/>
            <person name="Alioto T."/>
            <person name="Gomez Garrido J."/>
        </authorList>
    </citation>
    <scope>NUCLEOTIDE SEQUENCE</scope>
    <source>
        <strain evidence="4">A484AB</strain>
    </source>
</reference>
<feature type="region of interest" description="Disordered" evidence="3">
    <location>
        <begin position="198"/>
        <end position="220"/>
    </location>
</feature>
<dbReference type="AlphaFoldDB" id="A0A6S7LAM7"/>
<dbReference type="Pfam" id="PF02017">
    <property type="entry name" value="CIDE-N"/>
    <property type="match status" value="1"/>
</dbReference>
<dbReference type="Proteomes" id="UP001152795">
    <property type="component" value="Unassembled WGS sequence"/>
</dbReference>
<dbReference type="PANTHER" id="PTHR12306:SF15">
    <property type="entry name" value="DNAATION FACTOR-RELATED PROTEIN 1, ISOFORM B-RELATED"/>
    <property type="match status" value="1"/>
</dbReference>
<keyword evidence="2" id="KW-0175">Coiled coil</keyword>
<dbReference type="PANTHER" id="PTHR12306">
    <property type="entry name" value="CELL DEATH ACTIVATOR CIDE"/>
    <property type="match status" value="1"/>
</dbReference>
<feature type="compositionally biased region" description="Basic and acidic residues" evidence="3">
    <location>
        <begin position="201"/>
        <end position="220"/>
    </location>
</feature>
<dbReference type="EMBL" id="CACRXK020016256">
    <property type="protein sequence ID" value="CAB4029569.1"/>
    <property type="molecule type" value="Genomic_DNA"/>
</dbReference>
<sequence length="278" mass="31565">MAETAKMKPFKVWSANRSKKVIVVANSLEELTRKGNEKIGLNPVNVGDLKLVLEEDGTEVDQMLMLMLLSTNELWSDRKGKLLKKAKETVISQGYEFVKGKSRARSLSDMDSGKESKRKKTDKDERAKEIQNTSDILKNIQEQIEIKQLRLQKQKSLNNFSKCDQIVGEIGKLMNEKKILEKQLKHMEKKEAKSKWYYNKKGSEKRKSGESKQKGKRKSFDIAKMFKNASDISEHTLTSTSDSNESFDTLIVSSDETEGGIEAAADIPRLIRTMPTSV</sequence>
<dbReference type="GO" id="GO:0006915">
    <property type="term" value="P:apoptotic process"/>
    <property type="evidence" value="ECO:0007669"/>
    <property type="project" value="UniProtKB-UniRule"/>
</dbReference>
<organism evidence="4 5">
    <name type="scientific">Paramuricea clavata</name>
    <name type="common">Red gorgonian</name>
    <name type="synonym">Violescent sea-whip</name>
    <dbReference type="NCBI Taxonomy" id="317549"/>
    <lineage>
        <taxon>Eukaryota</taxon>
        <taxon>Metazoa</taxon>
        <taxon>Cnidaria</taxon>
        <taxon>Anthozoa</taxon>
        <taxon>Octocorallia</taxon>
        <taxon>Malacalcyonacea</taxon>
        <taxon>Plexauridae</taxon>
        <taxon>Paramuricea</taxon>
    </lineage>
</organism>
<dbReference type="SUPFAM" id="SSF54277">
    <property type="entry name" value="CAD &amp; PB1 domains"/>
    <property type="match status" value="1"/>
</dbReference>
<dbReference type="Gene3D" id="3.10.20.10">
    <property type="match status" value="1"/>
</dbReference>
<evidence type="ECO:0000256" key="2">
    <source>
        <dbReference type="SAM" id="Coils"/>
    </source>
</evidence>
<evidence type="ECO:0000256" key="1">
    <source>
        <dbReference type="ARBA" id="ARBA00022703"/>
    </source>
</evidence>
<gene>
    <name evidence="4" type="ORF">PACLA_8A028811</name>
</gene>
<proteinExistence type="predicted"/>
<accession>A0A6S7LAM7</accession>
<evidence type="ECO:0000256" key="3">
    <source>
        <dbReference type="SAM" id="MobiDB-lite"/>
    </source>
</evidence>
<dbReference type="GO" id="GO:0042981">
    <property type="term" value="P:regulation of apoptotic process"/>
    <property type="evidence" value="ECO:0007669"/>
    <property type="project" value="TreeGrafter"/>
</dbReference>
<feature type="coiled-coil region" evidence="2">
    <location>
        <begin position="137"/>
        <end position="190"/>
    </location>
</feature>
<dbReference type="SMART" id="SM00266">
    <property type="entry name" value="CAD"/>
    <property type="match status" value="1"/>
</dbReference>
<dbReference type="InterPro" id="IPR003508">
    <property type="entry name" value="CIDE-N_dom"/>
</dbReference>
<protein>
    <submittedName>
        <fullName evidence="4">DNAation factor subunit alpha-like</fullName>
    </submittedName>
</protein>
<dbReference type="PROSITE" id="PS51135">
    <property type="entry name" value="CIDE_N"/>
    <property type="match status" value="1"/>
</dbReference>
<keyword evidence="5" id="KW-1185">Reference proteome</keyword>
<evidence type="ECO:0000313" key="4">
    <source>
        <dbReference type="EMBL" id="CAB4029569.1"/>
    </source>
</evidence>
<keyword evidence="1" id="KW-0053">Apoptosis</keyword>
<comment type="caution">
    <text evidence="4">The sequence shown here is derived from an EMBL/GenBank/DDBJ whole genome shotgun (WGS) entry which is preliminary data.</text>
</comment>
<evidence type="ECO:0000313" key="5">
    <source>
        <dbReference type="Proteomes" id="UP001152795"/>
    </source>
</evidence>
<dbReference type="OrthoDB" id="9387550at2759"/>
<feature type="region of interest" description="Disordered" evidence="3">
    <location>
        <begin position="106"/>
        <end position="128"/>
    </location>
</feature>